<protein>
    <recommendedName>
        <fullName evidence="5">DUF3862 domain-containing protein</fullName>
    </recommendedName>
</protein>
<accession>A0A2S0JVY9</accession>
<organism evidence="1 3">
    <name type="scientific">Lysinibacillus sphaericus</name>
    <name type="common">Bacillus sphaericus</name>
    <dbReference type="NCBI Taxonomy" id="1421"/>
    <lineage>
        <taxon>Bacteria</taxon>
        <taxon>Bacillati</taxon>
        <taxon>Bacillota</taxon>
        <taxon>Bacilli</taxon>
        <taxon>Bacillales</taxon>
        <taxon>Bacillaceae</taxon>
        <taxon>Lysinibacillus</taxon>
    </lineage>
</organism>
<name>A0A2S0JVY9_LYSSH</name>
<dbReference type="AlphaFoldDB" id="A0A2S0JVY9"/>
<evidence type="ECO:0008006" key="5">
    <source>
        <dbReference type="Google" id="ProtNLM"/>
    </source>
</evidence>
<dbReference type="EMBL" id="UFSZ01000001">
    <property type="protein sequence ID" value="SUV19267.1"/>
    <property type="molecule type" value="Genomic_DNA"/>
</dbReference>
<reference evidence="2 4" key="2">
    <citation type="submission" date="2018-06" db="EMBL/GenBank/DDBJ databases">
        <authorList>
            <consortium name="Pathogen Informatics"/>
            <person name="Doyle S."/>
        </authorList>
    </citation>
    <scope>NUCLEOTIDE SEQUENCE [LARGE SCALE GENOMIC DNA]</scope>
    <source>
        <strain evidence="2 4">NCTC10338</strain>
    </source>
</reference>
<evidence type="ECO:0000313" key="2">
    <source>
        <dbReference type="EMBL" id="SUV19267.1"/>
    </source>
</evidence>
<sequence>MSIAFRFGIYWLIFILKVACGVPIIDIEESNSYHWQKNMNEHEFAQLKQGMTYMDVVKIAGGDASEMIESNYYRWNDEILMTQAYIIQFKDDKLVNKEVIAVKGYSTRE</sequence>
<evidence type="ECO:0000313" key="3">
    <source>
        <dbReference type="Proteomes" id="UP000238825"/>
    </source>
</evidence>
<dbReference type="Proteomes" id="UP000255295">
    <property type="component" value="Unassembled WGS sequence"/>
</dbReference>
<evidence type="ECO:0000313" key="4">
    <source>
        <dbReference type="Proteomes" id="UP000255295"/>
    </source>
</evidence>
<dbReference type="RefSeq" id="WP_024363923.1">
    <property type="nucleotide sequence ID" value="NZ_BJNS01000039.1"/>
</dbReference>
<dbReference type="Proteomes" id="UP000238825">
    <property type="component" value="Chromosome"/>
</dbReference>
<reference evidence="1 3" key="1">
    <citation type="submission" date="2017-03" db="EMBL/GenBank/DDBJ databases">
        <title>The whole genome sequencing and assembly of Lysinibacillus sphaericus DSM 28T strain.</title>
        <authorList>
            <person name="Lee Y.-J."/>
            <person name="Yi H."/>
            <person name="Bahn Y.-S."/>
            <person name="Kim J.F."/>
            <person name="Lee D.-W."/>
        </authorList>
    </citation>
    <scope>NUCLEOTIDE SEQUENCE [LARGE SCALE GENOMIC DNA]</scope>
    <source>
        <strain evidence="1 3">DSM 28</strain>
    </source>
</reference>
<proteinExistence type="predicted"/>
<evidence type="ECO:0000313" key="1">
    <source>
        <dbReference type="EMBL" id="AVK95266.1"/>
    </source>
</evidence>
<dbReference type="EMBL" id="CP019980">
    <property type="protein sequence ID" value="AVK95266.1"/>
    <property type="molecule type" value="Genomic_DNA"/>
</dbReference>
<dbReference type="GeneID" id="48275090"/>
<gene>
    <name evidence="1" type="ORF">LS41612_02695</name>
    <name evidence="2" type="ORF">NCTC10338_04253</name>
</gene>
<dbReference type="Gene3D" id="3.10.450.730">
    <property type="entry name" value="BLIP domain"/>
    <property type="match status" value="1"/>
</dbReference>